<gene>
    <name evidence="2" type="ORF">DVA86_22220</name>
</gene>
<keyword evidence="1" id="KW-0812">Transmembrane</keyword>
<feature type="transmembrane region" description="Helical" evidence="1">
    <location>
        <begin position="59"/>
        <end position="83"/>
    </location>
</feature>
<feature type="transmembrane region" description="Helical" evidence="1">
    <location>
        <begin position="90"/>
        <end position="108"/>
    </location>
</feature>
<accession>A0A345XTI7</accession>
<name>A0A345XTI7_9ACTN</name>
<protein>
    <submittedName>
        <fullName evidence="2">Uncharacterized protein</fullName>
    </submittedName>
</protein>
<keyword evidence="3" id="KW-1185">Reference proteome</keyword>
<reference evidence="2 3" key="1">
    <citation type="submission" date="2018-07" db="EMBL/GenBank/DDBJ databases">
        <title>Draft genome of the type strain Streptomyces armeniacus ATCC 15676.</title>
        <authorList>
            <person name="Labana P."/>
            <person name="Gosse J.T."/>
            <person name="Boddy C.N."/>
        </authorList>
    </citation>
    <scope>NUCLEOTIDE SEQUENCE [LARGE SCALE GENOMIC DNA]</scope>
    <source>
        <strain evidence="2 3">ATCC 15676</strain>
    </source>
</reference>
<evidence type="ECO:0000313" key="2">
    <source>
        <dbReference type="EMBL" id="AXK34953.1"/>
    </source>
</evidence>
<dbReference type="Proteomes" id="UP000254425">
    <property type="component" value="Chromosome"/>
</dbReference>
<evidence type="ECO:0000313" key="3">
    <source>
        <dbReference type="Proteomes" id="UP000254425"/>
    </source>
</evidence>
<dbReference type="EMBL" id="CP031320">
    <property type="protein sequence ID" value="AXK34953.1"/>
    <property type="molecule type" value="Genomic_DNA"/>
</dbReference>
<sequence length="125" mass="12645">MSGSAKRRDADGAAGAVGRTGAGCLLACVGAVAAPLVWAPRAAPGIDGGFEGHARDLSVLYVDLPLIVLGGALLPPAVWALAARLVPRPWIAMLVAVAALAGGLWGLTEWWTPRTEPDPGYGPGI</sequence>
<evidence type="ECO:0000256" key="1">
    <source>
        <dbReference type="SAM" id="Phobius"/>
    </source>
</evidence>
<dbReference type="RefSeq" id="WP_245996960.1">
    <property type="nucleotide sequence ID" value="NZ_CP031320.1"/>
</dbReference>
<keyword evidence="1" id="KW-0472">Membrane</keyword>
<feature type="transmembrane region" description="Helical" evidence="1">
    <location>
        <begin position="21"/>
        <end position="39"/>
    </location>
</feature>
<organism evidence="2 3">
    <name type="scientific">Streptomyces armeniacus</name>
    <dbReference type="NCBI Taxonomy" id="83291"/>
    <lineage>
        <taxon>Bacteria</taxon>
        <taxon>Bacillati</taxon>
        <taxon>Actinomycetota</taxon>
        <taxon>Actinomycetes</taxon>
        <taxon>Kitasatosporales</taxon>
        <taxon>Streptomycetaceae</taxon>
        <taxon>Streptomyces</taxon>
    </lineage>
</organism>
<proteinExistence type="predicted"/>
<dbReference type="AlphaFoldDB" id="A0A345XTI7"/>
<keyword evidence="1" id="KW-1133">Transmembrane helix</keyword>
<dbReference type="KEGG" id="sarm:DVA86_22220"/>